<keyword evidence="8" id="KW-1185">Reference proteome</keyword>
<dbReference type="NCBIfam" id="TIGR00706">
    <property type="entry name" value="SppA_dom"/>
    <property type="match status" value="1"/>
</dbReference>
<evidence type="ECO:0000256" key="4">
    <source>
        <dbReference type="ARBA" id="ARBA00022825"/>
    </source>
</evidence>
<dbReference type="GO" id="GO:0008236">
    <property type="term" value="F:serine-type peptidase activity"/>
    <property type="evidence" value="ECO:0007669"/>
    <property type="project" value="UniProtKB-KW"/>
</dbReference>
<keyword evidence="5" id="KW-0472">Membrane</keyword>
<feature type="domain" description="Peptidase S49" evidence="6">
    <location>
        <begin position="222"/>
        <end position="330"/>
    </location>
</feature>
<dbReference type="Proteomes" id="UP000612746">
    <property type="component" value="Unassembled WGS sequence"/>
</dbReference>
<dbReference type="GO" id="GO:0006508">
    <property type="term" value="P:proteolysis"/>
    <property type="evidence" value="ECO:0007669"/>
    <property type="project" value="UniProtKB-KW"/>
</dbReference>
<keyword evidence="5" id="KW-1133">Transmembrane helix</keyword>
<organism evidence="7 8">
    <name type="scientific">Umbelopsis vinacea</name>
    <dbReference type="NCBI Taxonomy" id="44442"/>
    <lineage>
        <taxon>Eukaryota</taxon>
        <taxon>Fungi</taxon>
        <taxon>Fungi incertae sedis</taxon>
        <taxon>Mucoromycota</taxon>
        <taxon>Mucoromycotina</taxon>
        <taxon>Umbelopsidomycetes</taxon>
        <taxon>Umbelopsidales</taxon>
        <taxon>Umbelopsidaceae</taxon>
        <taxon>Umbelopsis</taxon>
    </lineage>
</organism>
<gene>
    <name evidence="7" type="ORF">INT44_000364</name>
</gene>
<dbReference type="PANTHER" id="PTHR33209">
    <property type="entry name" value="PROTEASE 4"/>
    <property type="match status" value="1"/>
</dbReference>
<reference evidence="7" key="1">
    <citation type="submission" date="2020-12" db="EMBL/GenBank/DDBJ databases">
        <title>Metabolic potential, ecology and presence of endohyphal bacteria is reflected in genomic diversity of Mucoromycotina.</title>
        <authorList>
            <person name="Muszewska A."/>
            <person name="Okrasinska A."/>
            <person name="Steczkiewicz K."/>
            <person name="Drgas O."/>
            <person name="Orlowska M."/>
            <person name="Perlinska-Lenart U."/>
            <person name="Aleksandrzak-Piekarczyk T."/>
            <person name="Szatraj K."/>
            <person name="Zielenkiewicz U."/>
            <person name="Pilsyk S."/>
            <person name="Malc E."/>
            <person name="Mieczkowski P."/>
            <person name="Kruszewska J.S."/>
            <person name="Biernat P."/>
            <person name="Pawlowska J."/>
        </authorList>
    </citation>
    <scope>NUCLEOTIDE SEQUENCE</scope>
    <source>
        <strain evidence="7">WA0000051536</strain>
    </source>
</reference>
<protein>
    <recommendedName>
        <fullName evidence="6">Peptidase S49 domain-containing protein</fullName>
    </recommendedName>
</protein>
<dbReference type="InterPro" id="IPR047272">
    <property type="entry name" value="S49_SppA_C"/>
</dbReference>
<evidence type="ECO:0000256" key="1">
    <source>
        <dbReference type="ARBA" id="ARBA00008683"/>
    </source>
</evidence>
<dbReference type="InterPro" id="IPR004635">
    <property type="entry name" value="Pept_S49_SppA"/>
</dbReference>
<dbReference type="PANTHER" id="PTHR33209:SF1">
    <property type="entry name" value="PEPTIDASE S49 DOMAIN-CONTAINING PROTEIN"/>
    <property type="match status" value="1"/>
</dbReference>
<dbReference type="Pfam" id="PF01343">
    <property type="entry name" value="Peptidase_S49"/>
    <property type="match status" value="2"/>
</dbReference>
<comment type="caution">
    <text evidence="7">The sequence shown here is derived from an EMBL/GenBank/DDBJ whole genome shotgun (WGS) entry which is preliminary data.</text>
</comment>
<dbReference type="SUPFAM" id="SSF52096">
    <property type="entry name" value="ClpP/crotonase"/>
    <property type="match status" value="2"/>
</dbReference>
<dbReference type="CDD" id="cd07023">
    <property type="entry name" value="S49_Sppa_N_C"/>
    <property type="match status" value="1"/>
</dbReference>
<evidence type="ECO:0000256" key="2">
    <source>
        <dbReference type="ARBA" id="ARBA00022670"/>
    </source>
</evidence>
<comment type="similarity">
    <text evidence="1">Belongs to the peptidase S49 family.</text>
</comment>
<feature type="domain" description="Peptidase S49" evidence="6">
    <location>
        <begin position="522"/>
        <end position="663"/>
    </location>
</feature>
<dbReference type="AlphaFoldDB" id="A0A8H7PL32"/>
<keyword evidence="2" id="KW-0645">Protease</keyword>
<evidence type="ECO:0000313" key="8">
    <source>
        <dbReference type="Proteomes" id="UP000612746"/>
    </source>
</evidence>
<evidence type="ECO:0000313" key="7">
    <source>
        <dbReference type="EMBL" id="KAG2175886.1"/>
    </source>
</evidence>
<dbReference type="OrthoDB" id="45421at2759"/>
<keyword evidence="5" id="KW-0812">Transmembrane</keyword>
<dbReference type="Gene3D" id="3.90.226.10">
    <property type="entry name" value="2-enoyl-CoA Hydratase, Chain A, domain 1"/>
    <property type="match status" value="2"/>
</dbReference>
<feature type="transmembrane region" description="Helical" evidence="5">
    <location>
        <begin position="52"/>
        <end position="74"/>
    </location>
</feature>
<dbReference type="InterPro" id="IPR029045">
    <property type="entry name" value="ClpP/crotonase-like_dom_sf"/>
</dbReference>
<proteinExistence type="inferred from homology"/>
<dbReference type="EMBL" id="JAEPRA010000014">
    <property type="protein sequence ID" value="KAG2175886.1"/>
    <property type="molecule type" value="Genomic_DNA"/>
</dbReference>
<evidence type="ECO:0000259" key="6">
    <source>
        <dbReference type="Pfam" id="PF01343"/>
    </source>
</evidence>
<dbReference type="Gene3D" id="6.20.330.10">
    <property type="match status" value="1"/>
</dbReference>
<keyword evidence="3" id="KW-0378">Hydrolase</keyword>
<evidence type="ECO:0000256" key="3">
    <source>
        <dbReference type="ARBA" id="ARBA00022801"/>
    </source>
</evidence>
<dbReference type="InterPro" id="IPR002142">
    <property type="entry name" value="Peptidase_S49"/>
</dbReference>
<sequence>MENKEPIAPDSECLSLLEISSNQDINGYDVTEVTSNVVKKDALQKDTIRGRLLSYAYSVMALIKIGLLFFLRILRFSWRHKFLTVIIGLASLAGYGRFKVKEIQKENRIIHSNSVLHLKWSDISSSEYNEDNGNNNLLPFLWLIPGNGINLRKRPSLTAKMVAQTIYTAADDPRIVGLTCDFTSLTEDNLQLGPLSFKRGLNMAILQEVVQAITTFKEKKPRNTTVIAYANTMCQSCYYVATAFKEVYIQRHGEISLVGKSFHKFYYKKFLDNWNVSSLVYKGGEMKSLYDSYISNGMDEKTKESQVQLLNNLDQQYWHDIITSRESTFLELENKQNECLVSDSNPLDLKACPYASPRFELSKRMKTAAKSGTIFADEALELRMIDGYRYSRQLDVELKLVGEKISLADYQNRLLRVEEDASTPQAVTKRQLTNKSSVKRLRVSQQVKTTTVSKVSNKASIRIATLGIYNGIIANGNLYNIVAELQCFAEDTSVEAILLRVDSPGGTFIASDTLAEAIDYAKSKKPIIVSIGGMAASGGYYIAANASLVIADRASLVGSIGVISMALDLSSLLQRFGINFESLNTGVPTTIFEPQTDLQVIMKEARTKYLYHKFVERVSESRNISIDTVKEYLAEGRLFTGEQAYYNGLVDEIGGLQYAKEAACNIAIKQNKNKQNETKCEFVDKKCVLPTKNAFNLSFSI</sequence>
<evidence type="ECO:0000256" key="5">
    <source>
        <dbReference type="SAM" id="Phobius"/>
    </source>
</evidence>
<accession>A0A8H7PL32</accession>
<name>A0A8H7PL32_9FUNG</name>
<keyword evidence="4" id="KW-0720">Serine protease</keyword>